<proteinExistence type="predicted"/>
<organism evidence="2 3">
    <name type="scientific">Oenococcus alcoholitolerans</name>
    <dbReference type="NCBI Taxonomy" id="931074"/>
    <lineage>
        <taxon>Bacteria</taxon>
        <taxon>Bacillati</taxon>
        <taxon>Bacillota</taxon>
        <taxon>Bacilli</taxon>
        <taxon>Lactobacillales</taxon>
        <taxon>Lactobacillaceae</taxon>
        <taxon>Oenococcus</taxon>
    </lineage>
</organism>
<dbReference type="EMBL" id="AXCV01000056">
    <property type="protein sequence ID" value="KGO32247.1"/>
    <property type="molecule type" value="Genomic_DNA"/>
</dbReference>
<accession>A0ABR4XRY5</accession>
<feature type="transmembrane region" description="Helical" evidence="1">
    <location>
        <begin position="16"/>
        <end position="38"/>
    </location>
</feature>
<evidence type="ECO:0000313" key="2">
    <source>
        <dbReference type="EMBL" id="KGO32247.1"/>
    </source>
</evidence>
<feature type="transmembrane region" description="Helical" evidence="1">
    <location>
        <begin position="80"/>
        <end position="102"/>
    </location>
</feature>
<evidence type="ECO:0000256" key="1">
    <source>
        <dbReference type="SAM" id="Phobius"/>
    </source>
</evidence>
<feature type="non-terminal residue" evidence="2">
    <location>
        <position position="151"/>
    </location>
</feature>
<sequence length="151" mass="17037">MASVIKKGSAMLKNHLFALSFVWLIALVLFPLPLVLLLDFSMAQSAADQLLFIDCGLVAYCWWIFDVYLSTRPLWLDRLIGLPSLYMIHGLLGVGAVIAAYLHRHYILSMGRMIKFTGDAAWYIAFFILPFIRILFYVQAGWSIICLSSAA</sequence>
<feature type="transmembrane region" description="Helical" evidence="1">
    <location>
        <begin position="50"/>
        <end position="68"/>
    </location>
</feature>
<keyword evidence="1" id="KW-0472">Membrane</keyword>
<dbReference type="Proteomes" id="UP000030023">
    <property type="component" value="Unassembled WGS sequence"/>
</dbReference>
<gene>
    <name evidence="2" type="ORF">Q757_02150</name>
</gene>
<feature type="transmembrane region" description="Helical" evidence="1">
    <location>
        <begin position="122"/>
        <end position="145"/>
    </location>
</feature>
<keyword evidence="1" id="KW-1133">Transmembrane helix</keyword>
<keyword evidence="3" id="KW-1185">Reference proteome</keyword>
<keyword evidence="1" id="KW-0812">Transmembrane</keyword>
<comment type="caution">
    <text evidence="2">The sequence shown here is derived from an EMBL/GenBank/DDBJ whole genome shotgun (WGS) entry which is preliminary data.</text>
</comment>
<evidence type="ECO:0000313" key="3">
    <source>
        <dbReference type="Proteomes" id="UP000030023"/>
    </source>
</evidence>
<name>A0ABR4XRY5_9LACO</name>
<protein>
    <submittedName>
        <fullName evidence="2">Uncharacterized protein</fullName>
    </submittedName>
</protein>
<reference evidence="2 3" key="1">
    <citation type="journal article" date="2014" name="Antonie Van Leeuwenhoek">
        <title>Oenococcus alcoholitolerans sp. nov., a lactic acid bacteria isolated from cachaca and ethanol fermentation processes.</title>
        <authorList>
            <person name="Badotti F."/>
            <person name="Moreira A.P."/>
            <person name="Tonon L.A."/>
            <person name="de Lucena B.T."/>
            <person name="Gomes Fde C."/>
            <person name="Kruger R."/>
            <person name="Thompson C.C."/>
            <person name="de Morais M.A.Jr."/>
            <person name="Rosa C.A."/>
            <person name="Thompson F.L."/>
        </authorList>
    </citation>
    <scope>NUCLEOTIDE SEQUENCE [LARGE SCALE GENOMIC DNA]</scope>
    <source>
        <strain evidence="2 3">UFRJ-M7.2.18</strain>
    </source>
</reference>